<evidence type="ECO:0000256" key="3">
    <source>
        <dbReference type="ARBA" id="ARBA00022692"/>
    </source>
</evidence>
<dbReference type="Proteomes" id="UP000008386">
    <property type="component" value="Chromosome"/>
</dbReference>
<dbReference type="PANTHER" id="PTHR43221:SF2">
    <property type="entry name" value="PROTEASE HTPX HOMOLOG"/>
    <property type="match status" value="1"/>
</dbReference>
<keyword evidence="5 10" id="KW-0378">Hydrolase</keyword>
<keyword evidence="7 11" id="KW-1133">Transmembrane helix</keyword>
<evidence type="ECO:0000313" key="14">
    <source>
        <dbReference type="Proteomes" id="UP000008386"/>
    </source>
</evidence>
<protein>
    <submittedName>
        <fullName evidence="13">Incomplete Heat shock protein/ Zn-dependent protease with chaperone function</fullName>
    </submittedName>
</protein>
<dbReference type="AlphaFoldDB" id="F8AEL5"/>
<dbReference type="GO" id="GO:0046872">
    <property type="term" value="F:metal ion binding"/>
    <property type="evidence" value="ECO:0007669"/>
    <property type="project" value="UniProtKB-KW"/>
</dbReference>
<feature type="transmembrane region" description="Helical" evidence="11">
    <location>
        <begin position="76"/>
        <end position="99"/>
    </location>
</feature>
<keyword evidence="6 10" id="KW-0862">Zinc</keyword>
<keyword evidence="14" id="KW-1185">Reference proteome</keyword>
<dbReference type="Gene3D" id="3.30.2010.10">
    <property type="entry name" value="Metalloproteases ('zincins'), catalytic domain"/>
    <property type="match status" value="1"/>
</dbReference>
<dbReference type="EMBL" id="CP002779">
    <property type="protein sequence ID" value="AEH24694.1"/>
    <property type="molecule type" value="Genomic_DNA"/>
</dbReference>
<keyword evidence="3 11" id="KW-0812">Transmembrane</keyword>
<feature type="transmembrane region" description="Helical" evidence="11">
    <location>
        <begin position="105"/>
        <end position="125"/>
    </location>
</feature>
<reference evidence="13 14" key="1">
    <citation type="journal article" date="2011" name="J. Bacteriol.">
        <title>Complete genome sequence of the obligate piezophilic hyperthermophilic archaeon Pyrococcus yayanosii CH1.</title>
        <authorList>
            <person name="Jun X."/>
            <person name="Lupeng L."/>
            <person name="Minjuan X."/>
            <person name="Oger P."/>
            <person name="Fengping W."/>
            <person name="Jebbar M."/>
            <person name="Xiang X."/>
        </authorList>
    </citation>
    <scope>NUCLEOTIDE SEQUENCE [LARGE SCALE GENOMIC DNA]</scope>
    <source>
        <strain evidence="14">CH1 / JCM 16557</strain>
    </source>
</reference>
<comment type="cofactor">
    <cofactor evidence="10">
        <name>Zn(2+)</name>
        <dbReference type="ChEBI" id="CHEBI:29105"/>
    </cofactor>
    <text evidence="10">Binds 1 zinc ion per subunit.</text>
</comment>
<organism evidence="13 14">
    <name type="scientific">Pyrococcus yayanosii (strain CH1 / JCM 16557)</name>
    <dbReference type="NCBI Taxonomy" id="529709"/>
    <lineage>
        <taxon>Archaea</taxon>
        <taxon>Methanobacteriati</taxon>
        <taxon>Methanobacteriota</taxon>
        <taxon>Thermococci</taxon>
        <taxon>Thermococcales</taxon>
        <taxon>Thermococcaceae</taxon>
        <taxon>Pyrococcus</taxon>
    </lineage>
</organism>
<evidence type="ECO:0000256" key="11">
    <source>
        <dbReference type="SAM" id="Phobius"/>
    </source>
</evidence>
<keyword evidence="2 10" id="KW-0645">Protease</keyword>
<dbReference type="InterPro" id="IPR001915">
    <property type="entry name" value="Peptidase_M48"/>
</dbReference>
<keyword evidence="13" id="KW-0346">Stress response</keyword>
<name>F8AEL5_PYRYC</name>
<gene>
    <name evidence="13" type="ordered locus">PYCH_10110</name>
</gene>
<evidence type="ECO:0000256" key="9">
    <source>
        <dbReference type="ARBA" id="ARBA00023136"/>
    </source>
</evidence>
<dbReference type="Pfam" id="PF01435">
    <property type="entry name" value="Peptidase_M48"/>
    <property type="match status" value="1"/>
</dbReference>
<dbReference type="GeneID" id="10837585"/>
<dbReference type="OrthoDB" id="99106at2157"/>
<evidence type="ECO:0000256" key="7">
    <source>
        <dbReference type="ARBA" id="ARBA00022989"/>
    </source>
</evidence>
<proteinExistence type="inferred from homology"/>
<dbReference type="STRING" id="529709.PYCH_10110"/>
<dbReference type="KEGG" id="pya:PYCH_10110"/>
<dbReference type="eggNOG" id="arCOG01334">
    <property type="taxonomic scope" value="Archaea"/>
</dbReference>
<keyword evidence="8 10" id="KW-0482">Metalloprotease</keyword>
<evidence type="ECO:0000256" key="2">
    <source>
        <dbReference type="ARBA" id="ARBA00022670"/>
    </source>
</evidence>
<evidence type="ECO:0000259" key="12">
    <source>
        <dbReference type="Pfam" id="PF01435"/>
    </source>
</evidence>
<evidence type="ECO:0000256" key="4">
    <source>
        <dbReference type="ARBA" id="ARBA00022723"/>
    </source>
</evidence>
<keyword evidence="9 11" id="KW-0472">Membrane</keyword>
<dbReference type="GO" id="GO:0006508">
    <property type="term" value="P:proteolysis"/>
    <property type="evidence" value="ECO:0007669"/>
    <property type="project" value="UniProtKB-KW"/>
</dbReference>
<evidence type="ECO:0000256" key="10">
    <source>
        <dbReference type="RuleBase" id="RU003983"/>
    </source>
</evidence>
<feature type="domain" description="Peptidase M48" evidence="12">
    <location>
        <begin position="4"/>
        <end position="116"/>
    </location>
</feature>
<accession>F8AEL5</accession>
<keyword evidence="1" id="KW-1003">Cell membrane</keyword>
<dbReference type="InterPro" id="IPR050083">
    <property type="entry name" value="HtpX_protease"/>
</dbReference>
<sequence>MPEDLRRELLRFCLENGVKVKDIVVKRARYPNAMVTGVLPGRRYIILTTALLENFEMDEIKAIIAHEIGHIKGRHLLIRMLLTAGWFLFWVGLTCAVPGLRKMLFQSTFGFLTVFILALLLWDYVI</sequence>
<evidence type="ECO:0000256" key="5">
    <source>
        <dbReference type="ARBA" id="ARBA00022801"/>
    </source>
</evidence>
<dbReference type="PANTHER" id="PTHR43221">
    <property type="entry name" value="PROTEASE HTPX"/>
    <property type="match status" value="1"/>
</dbReference>
<dbReference type="GO" id="GO:0004222">
    <property type="term" value="F:metalloendopeptidase activity"/>
    <property type="evidence" value="ECO:0007669"/>
    <property type="project" value="InterPro"/>
</dbReference>
<evidence type="ECO:0000256" key="1">
    <source>
        <dbReference type="ARBA" id="ARBA00022475"/>
    </source>
</evidence>
<dbReference type="RefSeq" id="WP_013905751.1">
    <property type="nucleotide sequence ID" value="NC_015680.1"/>
</dbReference>
<keyword evidence="4" id="KW-0479">Metal-binding</keyword>
<dbReference type="HOGENOM" id="CLU_1976627_0_0_2"/>
<evidence type="ECO:0000256" key="8">
    <source>
        <dbReference type="ARBA" id="ARBA00023049"/>
    </source>
</evidence>
<evidence type="ECO:0000313" key="13">
    <source>
        <dbReference type="EMBL" id="AEH24694.1"/>
    </source>
</evidence>
<evidence type="ECO:0000256" key="6">
    <source>
        <dbReference type="ARBA" id="ARBA00022833"/>
    </source>
</evidence>
<comment type="similarity">
    <text evidence="10">Belongs to the peptidase M48 family.</text>
</comment>